<dbReference type="RefSeq" id="WP_054608944.1">
    <property type="nucleotide sequence ID" value="NZ_AP025160.1"/>
</dbReference>
<accession>A0A2W1K7Y4</accession>
<evidence type="ECO:0000313" key="2">
    <source>
        <dbReference type="EMBL" id="PZD82843.1"/>
    </source>
</evidence>
<dbReference type="AlphaFoldDB" id="A0A2W1K7Y4"/>
<name>A0A2W1K7Y4_ACIFR</name>
<sequence length="82" mass="9318">MSTLEEKTGFLTHSRIEGKSIPDFTGKAKIDGQVYLLSGRKYVGEDGREYIFIRLRDIFGGPVRNSRKSHIQPPALDDDDDY</sequence>
<evidence type="ECO:0000313" key="3">
    <source>
        <dbReference type="Proteomes" id="UP000248886"/>
    </source>
</evidence>
<proteinExistence type="predicted"/>
<reference evidence="2 3" key="1">
    <citation type="submission" date="2018-06" db="EMBL/GenBank/DDBJ databases">
        <title>Draft sequence of Acidithiobacillus ferrooxidans CCM 4253.</title>
        <authorList>
            <person name="Moya-Beltran A."/>
            <person name="Castro M."/>
            <person name="Covarrubias P.C."/>
            <person name="Issotta F."/>
            <person name="Janiczek O."/>
            <person name="Mandl M."/>
            <person name="Kucera J."/>
            <person name="Quatrini R."/>
        </authorList>
    </citation>
    <scope>NUCLEOTIDE SEQUENCE [LARGE SCALE GENOMIC DNA]</scope>
    <source>
        <strain evidence="2 3">CCM 4253</strain>
    </source>
</reference>
<evidence type="ECO:0000256" key="1">
    <source>
        <dbReference type="SAM" id="MobiDB-lite"/>
    </source>
</evidence>
<dbReference type="Proteomes" id="UP000248886">
    <property type="component" value="Unassembled WGS sequence"/>
</dbReference>
<gene>
    <name evidence="2" type="ORF">DN052_07570</name>
</gene>
<comment type="caution">
    <text evidence="2">The sequence shown here is derived from an EMBL/GenBank/DDBJ whole genome shotgun (WGS) entry which is preliminary data.</text>
</comment>
<protein>
    <submittedName>
        <fullName evidence="2">Uncharacterized protein</fullName>
    </submittedName>
</protein>
<dbReference type="EMBL" id="QKQP01000001">
    <property type="protein sequence ID" value="PZD82843.1"/>
    <property type="molecule type" value="Genomic_DNA"/>
</dbReference>
<organism evidence="2 3">
    <name type="scientific">Acidithiobacillus ferrooxidans</name>
    <name type="common">Thiobacillus ferrooxidans</name>
    <dbReference type="NCBI Taxonomy" id="920"/>
    <lineage>
        <taxon>Bacteria</taxon>
        <taxon>Pseudomonadati</taxon>
        <taxon>Pseudomonadota</taxon>
        <taxon>Acidithiobacillia</taxon>
        <taxon>Acidithiobacillales</taxon>
        <taxon>Acidithiobacillaceae</taxon>
        <taxon>Acidithiobacillus</taxon>
    </lineage>
</organism>
<feature type="region of interest" description="Disordered" evidence="1">
    <location>
        <begin position="62"/>
        <end position="82"/>
    </location>
</feature>